<dbReference type="Proteomes" id="UP001360953">
    <property type="component" value="Unassembled WGS sequence"/>
</dbReference>
<dbReference type="PANTHER" id="PTHR43213:SF5">
    <property type="entry name" value="BIFUNCTIONAL DTTP_UTP PYROPHOSPHATASE_METHYLTRANSFERASE PROTEIN-RELATED"/>
    <property type="match status" value="1"/>
</dbReference>
<proteinExistence type="inferred from homology"/>
<dbReference type="HAMAP" id="MF_00528">
    <property type="entry name" value="Maf"/>
    <property type="match status" value="1"/>
</dbReference>
<dbReference type="InterPro" id="IPR029001">
    <property type="entry name" value="ITPase-like_fam"/>
</dbReference>
<dbReference type="Pfam" id="PF02545">
    <property type="entry name" value="Maf"/>
    <property type="match status" value="1"/>
</dbReference>
<dbReference type="GeneID" id="92027827"/>
<dbReference type="CDD" id="cd00555">
    <property type="entry name" value="Maf"/>
    <property type="match status" value="1"/>
</dbReference>
<reference evidence="4 5" key="1">
    <citation type="submission" date="2024-04" db="EMBL/GenBank/DDBJ databases">
        <title>Phyllosticta paracitricarpa is synonymous to the EU quarantine fungus P. citricarpa based on phylogenomic analyses.</title>
        <authorList>
            <consortium name="Lawrence Berkeley National Laboratory"/>
            <person name="Van ingen-buijs V.A."/>
            <person name="Van westerhoven A.C."/>
            <person name="Haridas S."/>
            <person name="Skiadas P."/>
            <person name="Martin F."/>
            <person name="Groenewald J.Z."/>
            <person name="Crous P.W."/>
            <person name="Seidl M.F."/>
        </authorList>
    </citation>
    <scope>NUCLEOTIDE SEQUENCE [LARGE SCALE GENOMIC DNA]</scope>
    <source>
        <strain evidence="4 5">CPC 17464</strain>
    </source>
</reference>
<name>A0ABR1M0U2_9PEZI</name>
<dbReference type="Gene3D" id="3.90.950.10">
    <property type="match status" value="1"/>
</dbReference>
<gene>
    <name evidence="4" type="ORF">J3D65DRAFT_265088</name>
</gene>
<protein>
    <submittedName>
        <fullName evidence="4">Septum formation protein Maf</fullName>
    </submittedName>
</protein>
<comment type="cofactor">
    <cofactor evidence="1">
        <name>a divalent metal cation</name>
        <dbReference type="ChEBI" id="CHEBI:60240"/>
    </cofactor>
</comment>
<accession>A0ABR1M0U2</accession>
<feature type="compositionally biased region" description="Low complexity" evidence="3">
    <location>
        <begin position="30"/>
        <end position="40"/>
    </location>
</feature>
<keyword evidence="2" id="KW-0378">Hydrolase</keyword>
<evidence type="ECO:0000313" key="4">
    <source>
        <dbReference type="EMBL" id="KAK7541072.1"/>
    </source>
</evidence>
<dbReference type="EMBL" id="JBBPEH010000003">
    <property type="protein sequence ID" value="KAK7541072.1"/>
    <property type="molecule type" value="Genomic_DNA"/>
</dbReference>
<keyword evidence="5" id="KW-1185">Reference proteome</keyword>
<evidence type="ECO:0000256" key="2">
    <source>
        <dbReference type="ARBA" id="ARBA00022801"/>
    </source>
</evidence>
<dbReference type="SUPFAM" id="SSF52972">
    <property type="entry name" value="ITPase-like"/>
    <property type="match status" value="1"/>
</dbReference>
<dbReference type="RefSeq" id="XP_066658003.1">
    <property type="nucleotide sequence ID" value="XM_066794921.1"/>
</dbReference>
<dbReference type="PANTHER" id="PTHR43213">
    <property type="entry name" value="BIFUNCTIONAL DTTP/UTP PYROPHOSPHATASE/METHYLTRANSFERASE PROTEIN-RELATED"/>
    <property type="match status" value="1"/>
</dbReference>
<organism evidence="4 5">
    <name type="scientific">Phyllosticta citribraziliensis</name>
    <dbReference type="NCBI Taxonomy" id="989973"/>
    <lineage>
        <taxon>Eukaryota</taxon>
        <taxon>Fungi</taxon>
        <taxon>Dikarya</taxon>
        <taxon>Ascomycota</taxon>
        <taxon>Pezizomycotina</taxon>
        <taxon>Dothideomycetes</taxon>
        <taxon>Dothideomycetes incertae sedis</taxon>
        <taxon>Botryosphaeriales</taxon>
        <taxon>Phyllostictaceae</taxon>
        <taxon>Phyllosticta</taxon>
    </lineage>
</organism>
<sequence length="290" mass="31835">MSDAKYQPAPTAEPPREPPPTYESAVDKTQQQPAAANAGPSPNPRRQTMSRVPLPLDLAALNDLRGKRVVLASASPRRRQLLAQIGLPNVEVVPSTFAEDLPKSMAPFEYVLETATQKAMNVYKVEIDNEEKGEPALIIAADTIIVDHYGAILEKPRSEREHIEMLKNLRDHGEHHVFTAVACMSPLESARDPGYAMKTHVEDTVVRFDKSVTDDLILAYVRTREGADKAGGYGIQGIGSILIERIEGTFDNVVGLPLRATLKLIEEVTKDEDEMDEDLAAAMDGDDVEV</sequence>
<feature type="compositionally biased region" description="Pro residues" evidence="3">
    <location>
        <begin position="11"/>
        <end position="21"/>
    </location>
</feature>
<evidence type="ECO:0000256" key="3">
    <source>
        <dbReference type="SAM" id="MobiDB-lite"/>
    </source>
</evidence>
<evidence type="ECO:0000313" key="5">
    <source>
        <dbReference type="Proteomes" id="UP001360953"/>
    </source>
</evidence>
<dbReference type="NCBIfam" id="TIGR00172">
    <property type="entry name" value="maf"/>
    <property type="match status" value="1"/>
</dbReference>
<comment type="caution">
    <text evidence="4">The sequence shown here is derived from an EMBL/GenBank/DDBJ whole genome shotgun (WGS) entry which is preliminary data.</text>
</comment>
<dbReference type="InterPro" id="IPR003697">
    <property type="entry name" value="Maf-like"/>
</dbReference>
<evidence type="ECO:0000256" key="1">
    <source>
        <dbReference type="ARBA" id="ARBA00001968"/>
    </source>
</evidence>
<feature type="region of interest" description="Disordered" evidence="3">
    <location>
        <begin position="1"/>
        <end position="49"/>
    </location>
</feature>